<gene>
    <name evidence="4" type="ORF">IEQ34_016200</name>
</gene>
<comment type="caution">
    <text evidence="4">The sequence shown here is derived from an EMBL/GenBank/DDBJ whole genome shotgun (WGS) entry which is preliminary data.</text>
</comment>
<keyword evidence="5" id="KW-1185">Reference proteome</keyword>
<dbReference type="Pfam" id="PF01535">
    <property type="entry name" value="PPR"/>
    <property type="match status" value="6"/>
</dbReference>
<evidence type="ECO:0008006" key="6">
    <source>
        <dbReference type="Google" id="ProtNLM"/>
    </source>
</evidence>
<protein>
    <recommendedName>
        <fullName evidence="6">Pentatricopeptide repeat-containing protein</fullName>
    </recommendedName>
</protein>
<evidence type="ECO:0000256" key="3">
    <source>
        <dbReference type="PROSITE-ProRule" id="PRU00708"/>
    </source>
</evidence>
<evidence type="ECO:0000256" key="1">
    <source>
        <dbReference type="ARBA" id="ARBA00007626"/>
    </source>
</evidence>
<dbReference type="AlphaFoldDB" id="A0AAV7GCU6"/>
<dbReference type="PROSITE" id="PS51375">
    <property type="entry name" value="PPR"/>
    <property type="match status" value="2"/>
</dbReference>
<keyword evidence="2" id="KW-0677">Repeat</keyword>
<feature type="repeat" description="PPR" evidence="3">
    <location>
        <begin position="469"/>
        <end position="503"/>
    </location>
</feature>
<comment type="similarity">
    <text evidence="1">Belongs to the PPR family. P subfamily.</text>
</comment>
<dbReference type="NCBIfam" id="TIGR00756">
    <property type="entry name" value="PPR"/>
    <property type="match status" value="2"/>
</dbReference>
<organism evidence="4 5">
    <name type="scientific">Dendrobium chrysotoxum</name>
    <name type="common">Orchid</name>
    <dbReference type="NCBI Taxonomy" id="161865"/>
    <lineage>
        <taxon>Eukaryota</taxon>
        <taxon>Viridiplantae</taxon>
        <taxon>Streptophyta</taxon>
        <taxon>Embryophyta</taxon>
        <taxon>Tracheophyta</taxon>
        <taxon>Spermatophyta</taxon>
        <taxon>Magnoliopsida</taxon>
        <taxon>Liliopsida</taxon>
        <taxon>Asparagales</taxon>
        <taxon>Orchidaceae</taxon>
        <taxon>Epidendroideae</taxon>
        <taxon>Malaxideae</taxon>
        <taxon>Dendrobiinae</taxon>
        <taxon>Dendrobium</taxon>
    </lineage>
</organism>
<dbReference type="Proteomes" id="UP000775213">
    <property type="component" value="Unassembled WGS sequence"/>
</dbReference>
<accession>A0AAV7GCU6</accession>
<dbReference type="PANTHER" id="PTHR47941">
    <property type="entry name" value="PENTATRICOPEPTIDE REPEAT-CONTAINING PROTEIN 3, MITOCHONDRIAL"/>
    <property type="match status" value="1"/>
</dbReference>
<feature type="repeat" description="PPR" evidence="3">
    <location>
        <begin position="265"/>
        <end position="295"/>
    </location>
</feature>
<dbReference type="InterPro" id="IPR011990">
    <property type="entry name" value="TPR-like_helical_dom_sf"/>
</dbReference>
<dbReference type="EMBL" id="JAGFBR010000015">
    <property type="protein sequence ID" value="KAH0454276.1"/>
    <property type="molecule type" value="Genomic_DNA"/>
</dbReference>
<sequence>MWAILPVAFEMRPSESLLRSLLSHFRPFYFYYKASAAPAASRRSLHLNPAIHSYPDLAADLLNLFANLSKSPNNPKILSLVDSMLTQSHLLDSTASVIVLRGLAQSNKLTRAKYLLSSLTQRGQIPILFLYTIVLQCLLPRSHIRDVECAWSEVYGESSLERFVFYAGMRCDDTLDVEPLCRRLLSCQWALSRNASTALIGALCLKKNPNPGLAREVLRGMVERALEVDDLSYYTVFGSFCRIGDLSGADSMLKDMVGMMDCGLDLLVYEDFLGCLCKAGKFREARKLFDKMSRSTKRHGSSLGTNVKPGRRIIFQLSPSNMISETMAFEAYFRSLCSYGRLEEAESLLKEATRKYLVTGVCVMKSFVNALFSAGRHEEAIRFFNAERKRRGVSVGDLATTVIVCLCGIDRVDDGYELACDLVNEGYVLTAWVWNLIMKRYWEDGKTEKAMDIFEGIKLGTLCAFLRPDGSTYAIMIHGLLRVGMIEKATGVLEEMRREKFAASVDLYRVLMRNLHLCGRSKEALGYLNYMIENGVFVSYTQWEVMFESLTSINCNDNFPRKIQEDNDSN</sequence>
<name>A0AAV7GCU6_DENCH</name>
<dbReference type="Gene3D" id="1.25.40.10">
    <property type="entry name" value="Tetratricopeptide repeat domain"/>
    <property type="match status" value="3"/>
</dbReference>
<dbReference type="InterPro" id="IPR002885">
    <property type="entry name" value="PPR_rpt"/>
</dbReference>
<evidence type="ECO:0000313" key="4">
    <source>
        <dbReference type="EMBL" id="KAH0454276.1"/>
    </source>
</evidence>
<evidence type="ECO:0000313" key="5">
    <source>
        <dbReference type="Proteomes" id="UP000775213"/>
    </source>
</evidence>
<reference evidence="4 5" key="1">
    <citation type="journal article" date="2021" name="Hortic Res">
        <title>Chromosome-scale assembly of the Dendrobium chrysotoxum genome enhances the understanding of orchid evolution.</title>
        <authorList>
            <person name="Zhang Y."/>
            <person name="Zhang G.Q."/>
            <person name="Zhang D."/>
            <person name="Liu X.D."/>
            <person name="Xu X.Y."/>
            <person name="Sun W.H."/>
            <person name="Yu X."/>
            <person name="Zhu X."/>
            <person name="Wang Z.W."/>
            <person name="Zhao X."/>
            <person name="Zhong W.Y."/>
            <person name="Chen H."/>
            <person name="Yin W.L."/>
            <person name="Huang T."/>
            <person name="Niu S.C."/>
            <person name="Liu Z.J."/>
        </authorList>
    </citation>
    <scope>NUCLEOTIDE SEQUENCE [LARGE SCALE GENOMIC DNA]</scope>
    <source>
        <strain evidence="4">Lindl</strain>
    </source>
</reference>
<proteinExistence type="inferred from homology"/>
<evidence type="ECO:0000256" key="2">
    <source>
        <dbReference type="ARBA" id="ARBA00022737"/>
    </source>
</evidence>